<dbReference type="GO" id="GO:0016829">
    <property type="term" value="F:lyase activity"/>
    <property type="evidence" value="ECO:0007669"/>
    <property type="project" value="UniProtKB-KW"/>
</dbReference>
<dbReference type="EMBL" id="PKOZ01000006">
    <property type="protein sequence ID" value="PQD94922.1"/>
    <property type="molecule type" value="Genomic_DNA"/>
</dbReference>
<reference evidence="2 3" key="1">
    <citation type="submission" date="2017-12" db="EMBL/GenBank/DDBJ databases">
        <title>Taxonomic description and draft genome of Pradoshia cofamensis Gen. nov., sp. nov., a thermotolerant bacillale isolated from anterior gut of earthworm Eisenia fetida.</title>
        <authorList>
            <person name="Saha T."/>
            <person name="Chakraborty R."/>
        </authorList>
    </citation>
    <scope>NUCLEOTIDE SEQUENCE [LARGE SCALE GENOMIC DNA]</scope>
    <source>
        <strain evidence="2 3">EAG3</strain>
    </source>
</reference>
<evidence type="ECO:0000313" key="2">
    <source>
        <dbReference type="EMBL" id="PQD94922.1"/>
    </source>
</evidence>
<dbReference type="InterPro" id="IPR029045">
    <property type="entry name" value="ClpP/crotonase-like_dom_sf"/>
</dbReference>
<gene>
    <name evidence="2" type="ORF">CYL18_11330</name>
</gene>
<dbReference type="OrthoDB" id="9775794at2"/>
<dbReference type="GO" id="GO:0005829">
    <property type="term" value="C:cytosol"/>
    <property type="evidence" value="ECO:0007669"/>
    <property type="project" value="TreeGrafter"/>
</dbReference>
<keyword evidence="1" id="KW-0456">Lyase</keyword>
<dbReference type="CDD" id="cd06558">
    <property type="entry name" value="crotonase-like"/>
    <property type="match status" value="1"/>
</dbReference>
<accession>A0A2S7MYN7</accession>
<keyword evidence="3" id="KW-1185">Reference proteome</keyword>
<dbReference type="Gene3D" id="3.90.226.10">
    <property type="entry name" value="2-enoyl-CoA Hydratase, Chain A, domain 1"/>
    <property type="match status" value="1"/>
</dbReference>
<comment type="caution">
    <text evidence="2">The sequence shown here is derived from an EMBL/GenBank/DDBJ whole genome shotgun (WGS) entry which is preliminary data.</text>
</comment>
<proteinExistence type="predicted"/>
<dbReference type="PANTHER" id="PTHR11941">
    <property type="entry name" value="ENOYL-COA HYDRATASE-RELATED"/>
    <property type="match status" value="1"/>
</dbReference>
<name>A0A2S7MYN7_9BACI</name>
<dbReference type="PANTHER" id="PTHR11941:SF27">
    <property type="entry name" value="ETHYLMALONYL-COA DECARBOXYLASE"/>
    <property type="match status" value="1"/>
</dbReference>
<organism evidence="2 3">
    <name type="scientific">Pradoshia eiseniae</name>
    <dbReference type="NCBI Taxonomy" id="2064768"/>
    <lineage>
        <taxon>Bacteria</taxon>
        <taxon>Bacillati</taxon>
        <taxon>Bacillota</taxon>
        <taxon>Bacilli</taxon>
        <taxon>Bacillales</taxon>
        <taxon>Bacillaceae</taxon>
        <taxon>Pradoshia</taxon>
    </lineage>
</organism>
<dbReference type="SUPFAM" id="SSF52096">
    <property type="entry name" value="ClpP/crotonase"/>
    <property type="match status" value="1"/>
</dbReference>
<dbReference type="Pfam" id="PF00378">
    <property type="entry name" value="ECH_1"/>
    <property type="match status" value="1"/>
</dbReference>
<evidence type="ECO:0000256" key="1">
    <source>
        <dbReference type="ARBA" id="ARBA00023239"/>
    </source>
</evidence>
<dbReference type="InterPro" id="IPR001753">
    <property type="entry name" value="Enoyl-CoA_hydra/iso"/>
</dbReference>
<protein>
    <submittedName>
        <fullName evidence="2">Enoyl-CoA hydratase</fullName>
    </submittedName>
</protein>
<dbReference type="Proteomes" id="UP000239663">
    <property type="component" value="Unassembled WGS sequence"/>
</dbReference>
<evidence type="ECO:0000313" key="3">
    <source>
        <dbReference type="Proteomes" id="UP000239663"/>
    </source>
</evidence>
<dbReference type="GO" id="GO:0006635">
    <property type="term" value="P:fatty acid beta-oxidation"/>
    <property type="evidence" value="ECO:0007669"/>
    <property type="project" value="TreeGrafter"/>
</dbReference>
<dbReference type="AlphaFoldDB" id="A0A2S7MYN7"/>
<sequence length="256" mass="28549">MGGEVLSVIKYERLGECLFVTLHRPEVRNAVNFEMMDQLAEAISLAGKDRAIKALILTGSGEEAFCSGGDLGEFHRLHTYEEARYMLLKMSKVLVQLAFLPKPSFCFINGAAVGGGMELAAACDFRFAKEDARLGFIQVRQAITTGWGGGSLLLEKLDSQKALEWLMCGRFITVGEAVQSRFIQAAYKSVTKEEILEMVNPYIKNAPEAVMAYKEMLIRKWKSSGLPDRMELEVDRCAVLWEKPAHLEAVSRFLAK</sequence>